<dbReference type="EMBL" id="LJGP01000024">
    <property type="protein sequence ID" value="KWU03558.1"/>
    <property type="molecule type" value="Genomic_DNA"/>
</dbReference>
<dbReference type="PATRIC" id="fig|47770.28.peg.811"/>
<protein>
    <recommendedName>
        <fullName evidence="4">Diguanylate cyclase</fullName>
    </recommendedName>
</protein>
<accession>A0A120DI71</accession>
<feature type="transmembrane region" description="Helical" evidence="1">
    <location>
        <begin position="61"/>
        <end position="81"/>
    </location>
</feature>
<organism evidence="2 3">
    <name type="scientific">Lactobacillus crispatus</name>
    <dbReference type="NCBI Taxonomy" id="47770"/>
    <lineage>
        <taxon>Bacteria</taxon>
        <taxon>Bacillati</taxon>
        <taxon>Bacillota</taxon>
        <taxon>Bacilli</taxon>
        <taxon>Lactobacillales</taxon>
        <taxon>Lactobacillaceae</taxon>
        <taxon>Lactobacillus</taxon>
    </lineage>
</organism>
<evidence type="ECO:0000313" key="3">
    <source>
        <dbReference type="Proteomes" id="UP000067598"/>
    </source>
</evidence>
<proteinExistence type="predicted"/>
<comment type="caution">
    <text evidence="2">The sequence shown here is derived from an EMBL/GenBank/DDBJ whole genome shotgun (WGS) entry which is preliminary data.</text>
</comment>
<dbReference type="RefSeq" id="WP_060462191.1">
    <property type="nucleotide sequence ID" value="NZ_AP025162.1"/>
</dbReference>
<name>A0A120DI71_9LACO</name>
<evidence type="ECO:0000256" key="1">
    <source>
        <dbReference type="SAM" id="Phobius"/>
    </source>
</evidence>
<feature type="transmembrane region" description="Helical" evidence="1">
    <location>
        <begin position="35"/>
        <end position="54"/>
    </location>
</feature>
<keyword evidence="1" id="KW-0472">Membrane</keyword>
<gene>
    <name evidence="2" type="ORF">AEL95_06880</name>
</gene>
<keyword evidence="1" id="KW-1133">Transmembrane helix</keyword>
<dbReference type="AlphaFoldDB" id="A0A120DI71"/>
<sequence>MNKNNKYNILIYLDLVAAILFPVIAVFQVEEYSANIVNGLFLILILAIMTGLLLPNIMVSWLIILLTTIAAGFLVLGYVVIPTEAKWLLVVAFPIEAGLLTVLRYYVLDWRFISKNWQDIRNYLKRYNGALKMHTRYTANKIYSKVISNIKERPQLHLWMHVSMLRWANHEQFAQLHPEEHAQYLEKLADILKKRRLAAEELFYLGDATFFIISPELRDDIIKQINQETIAELKEVQDDLPGGLKWTSQRIDETNVDRFTDPNVIVKHLDRELETDLIVEYLKAEAND</sequence>
<feature type="transmembrane region" description="Helical" evidence="1">
    <location>
        <begin position="87"/>
        <end position="107"/>
    </location>
</feature>
<keyword evidence="1" id="KW-0812">Transmembrane</keyword>
<evidence type="ECO:0000313" key="2">
    <source>
        <dbReference type="EMBL" id="KWU03558.1"/>
    </source>
</evidence>
<reference evidence="2 3" key="1">
    <citation type="journal article" date="2016" name="Microbiology (Mosc.)">
        <title>Comparison of Lactobacillus crispatus isolates from Lactobacillus-dominated vaginal microbiomes with isolates from microbiomes containing bacterial vaginosis-associated bacteria.</title>
        <authorList>
            <person name="Abdelmaksoud A.A."/>
            <person name="Koparde V.N."/>
            <person name="Sheth N.U."/>
            <person name="Serrano M.G."/>
            <person name="Glascock A.L."/>
            <person name="Fettweis J.M."/>
            <person name="Strauss Iii J.F."/>
            <person name="Buck G.A."/>
            <person name="Jefferson K.K."/>
        </authorList>
    </citation>
    <scope>NUCLEOTIDE SEQUENCE [LARGE SCALE GENOMIC DNA]</scope>
    <source>
        <strain evidence="2 3">VMC3</strain>
    </source>
</reference>
<evidence type="ECO:0008006" key="4">
    <source>
        <dbReference type="Google" id="ProtNLM"/>
    </source>
</evidence>
<feature type="transmembrane region" description="Helical" evidence="1">
    <location>
        <begin position="9"/>
        <end position="29"/>
    </location>
</feature>
<dbReference type="Proteomes" id="UP000067598">
    <property type="component" value="Unassembled WGS sequence"/>
</dbReference>